<evidence type="ECO:0000256" key="2">
    <source>
        <dbReference type="ARBA" id="ARBA00022679"/>
    </source>
</evidence>
<evidence type="ECO:0000313" key="5">
    <source>
        <dbReference type="EMBL" id="BBH52757.1"/>
    </source>
</evidence>
<dbReference type="Gene3D" id="3.30.2130.30">
    <property type="match status" value="1"/>
</dbReference>
<gene>
    <name evidence="5" type="ORF">JCM31447_320500</name>
</gene>
<dbReference type="PROSITE" id="PS51165">
    <property type="entry name" value="THUMP"/>
    <property type="match status" value="1"/>
</dbReference>
<dbReference type="PROSITE" id="PS01261">
    <property type="entry name" value="UPF0020"/>
    <property type="match status" value="1"/>
</dbReference>
<dbReference type="Pfam" id="PF22020">
    <property type="entry name" value="RlmL_1st"/>
    <property type="match status" value="1"/>
</dbReference>
<dbReference type="GO" id="GO:0070043">
    <property type="term" value="F:rRNA (guanine-N7-)-methyltransferase activity"/>
    <property type="evidence" value="ECO:0007669"/>
    <property type="project" value="TreeGrafter"/>
</dbReference>
<proteinExistence type="predicted"/>
<reference evidence="5 6" key="1">
    <citation type="submission" date="2018-12" db="EMBL/GenBank/DDBJ databases">
        <title>Rubrispira sanarue gen. nov., sp., nov., a member of the order Silvanigrellales, isolated from a brackish lake in Hamamatsu Japan.</title>
        <authorList>
            <person name="Maejima Y."/>
            <person name="Iino T."/>
            <person name="Muraguchi Y."/>
            <person name="Fukuda K."/>
            <person name="Nojiri H."/>
            <person name="Ohkuma M."/>
            <person name="Moriuchi R."/>
            <person name="Dohra H."/>
            <person name="Kimbara K."/>
            <person name="Shintani M."/>
        </authorList>
    </citation>
    <scope>NUCLEOTIDE SEQUENCE [LARGE SCALE GENOMIC DNA]</scope>
    <source>
        <strain evidence="5 6">RF1110005</strain>
    </source>
</reference>
<dbReference type="SUPFAM" id="SSF53335">
    <property type="entry name" value="S-adenosyl-L-methionine-dependent methyltransferases"/>
    <property type="match status" value="1"/>
</dbReference>
<dbReference type="PANTHER" id="PTHR47313:SF1">
    <property type="entry name" value="RIBOSOMAL RNA LARGE SUBUNIT METHYLTRANSFERASE K_L"/>
    <property type="match status" value="1"/>
</dbReference>
<evidence type="ECO:0000256" key="1">
    <source>
        <dbReference type="ARBA" id="ARBA00022603"/>
    </source>
</evidence>
<evidence type="ECO:0000313" key="6">
    <source>
        <dbReference type="Proteomes" id="UP000291236"/>
    </source>
</evidence>
<keyword evidence="1 5" id="KW-0489">Methyltransferase</keyword>
<keyword evidence="2 5" id="KW-0808">Transferase</keyword>
<dbReference type="InterPro" id="IPR000241">
    <property type="entry name" value="RlmKL-like_Mtase"/>
</dbReference>
<dbReference type="InterPro" id="IPR053943">
    <property type="entry name" value="RlmKL-like_Mtase_CS"/>
</dbReference>
<dbReference type="Proteomes" id="UP000291236">
    <property type="component" value="Chromosome"/>
</dbReference>
<dbReference type="RefSeq" id="WP_130607509.1">
    <property type="nucleotide sequence ID" value="NZ_AP019368.1"/>
</dbReference>
<dbReference type="Gene3D" id="3.40.50.150">
    <property type="entry name" value="Vaccinia Virus protein VP39"/>
    <property type="match status" value="1"/>
</dbReference>
<evidence type="ECO:0000259" key="4">
    <source>
        <dbReference type="PROSITE" id="PS51165"/>
    </source>
</evidence>
<dbReference type="InterPro" id="IPR054170">
    <property type="entry name" value="RlmL_1st"/>
</dbReference>
<organism evidence="5 6">
    <name type="scientific">Fluviispira sanaruensis</name>
    <dbReference type="NCBI Taxonomy" id="2493639"/>
    <lineage>
        <taxon>Bacteria</taxon>
        <taxon>Pseudomonadati</taxon>
        <taxon>Bdellovibrionota</taxon>
        <taxon>Oligoflexia</taxon>
        <taxon>Silvanigrellales</taxon>
        <taxon>Silvanigrellaceae</taxon>
        <taxon>Fluviispira</taxon>
    </lineage>
</organism>
<dbReference type="GO" id="GO:0008990">
    <property type="term" value="F:rRNA (guanine-N2-)-methyltransferase activity"/>
    <property type="evidence" value="ECO:0007669"/>
    <property type="project" value="TreeGrafter"/>
</dbReference>
<dbReference type="Pfam" id="PF02926">
    <property type="entry name" value="THUMP"/>
    <property type="match status" value="1"/>
</dbReference>
<dbReference type="OrthoDB" id="5288439at2"/>
<dbReference type="CDD" id="cd11715">
    <property type="entry name" value="THUMP_AdoMetMT"/>
    <property type="match status" value="1"/>
</dbReference>
<dbReference type="AlphaFoldDB" id="A0A4V0P2C6"/>
<keyword evidence="3" id="KW-0694">RNA-binding</keyword>
<dbReference type="InterPro" id="IPR029063">
    <property type="entry name" value="SAM-dependent_MTases_sf"/>
</dbReference>
<dbReference type="InterPro" id="IPR004114">
    <property type="entry name" value="THUMP_dom"/>
</dbReference>
<dbReference type="Pfam" id="PF01170">
    <property type="entry name" value="UPF0020"/>
    <property type="match status" value="1"/>
</dbReference>
<dbReference type="GO" id="GO:0003723">
    <property type="term" value="F:RNA binding"/>
    <property type="evidence" value="ECO:0007669"/>
    <property type="project" value="UniProtKB-UniRule"/>
</dbReference>
<dbReference type="PANTHER" id="PTHR47313">
    <property type="entry name" value="RIBOSOMAL RNA LARGE SUBUNIT METHYLTRANSFERASE K/L"/>
    <property type="match status" value="1"/>
</dbReference>
<dbReference type="SMART" id="SM00981">
    <property type="entry name" value="THUMP"/>
    <property type="match status" value="1"/>
</dbReference>
<feature type="domain" description="THUMP" evidence="4">
    <location>
        <begin position="71"/>
        <end position="182"/>
    </location>
</feature>
<sequence length="468" mass="52615">MITKVQHHPHSFHTDEYLASPFSRPRFFVSTSRGFEDILKEELEEICSTYEIKSNIWTGSAGCYMEGPWSACIAANLAAMCASRVLLVLAEAEVKSEEELHFIASQIDWTLIFPKELTFSVNASVSDSFVNNSMFASLRIKDAICDVFRNKVGERPNVNTENPDVKIFVRLVRRKLSISVDTTGEPLSRRGYRVGGVEAPLRESLAAALLRISGWNKLANSIWKSSEAVYLERKGVNENSGKKIPKQVLISPYFMDPMCGSGTLAIEAALAILHWKPNVRRNEFAFMDLCPDKVPEMKAALRELKTKILSNEKPLADLPVRARLYAQQNNIEVHDDILAPIRAGDILNRNIDVARDCAEEAGVGRVIAFQTKDVFMSKPHASCGIQVVNPPYGERLEEGEDLSPMYKAMGDLWKQKYPNWNAWLLTANETALKSVGLRPTRKVSVYNGSLQCKYLQYVMYPREKKAST</sequence>
<keyword evidence="6" id="KW-1185">Reference proteome</keyword>
<accession>A0A4V0P2C6</accession>
<dbReference type="KEGG" id="sbf:JCM31447_320500"/>
<evidence type="ECO:0000256" key="3">
    <source>
        <dbReference type="PROSITE-ProRule" id="PRU00529"/>
    </source>
</evidence>
<name>A0A4V0P2C6_FLUSA</name>
<protein>
    <submittedName>
        <fullName evidence="5">RNA methyltransferase</fullName>
    </submittedName>
</protein>
<dbReference type="EMBL" id="AP019368">
    <property type="protein sequence ID" value="BBH52757.1"/>
    <property type="molecule type" value="Genomic_DNA"/>
</dbReference>